<feature type="domain" description="DUF2268" evidence="1">
    <location>
        <begin position="80"/>
        <end position="267"/>
    </location>
</feature>
<keyword evidence="3" id="KW-1185">Reference proteome</keyword>
<evidence type="ECO:0000313" key="3">
    <source>
        <dbReference type="Proteomes" id="UP000245624"/>
    </source>
</evidence>
<dbReference type="Pfam" id="PF10026">
    <property type="entry name" value="DUF2268"/>
    <property type="match status" value="1"/>
</dbReference>
<reference evidence="2 3" key="1">
    <citation type="submission" date="2018-05" db="EMBL/GenBank/DDBJ databases">
        <title>Genomic analysis of Gracilibacillus dipsosauri DD1 reveals novel features of a salt-tolerant amylase.</title>
        <authorList>
            <person name="Deutch C.E."/>
            <person name="Yang S."/>
        </authorList>
    </citation>
    <scope>NUCLEOTIDE SEQUENCE [LARGE SCALE GENOMIC DNA]</scope>
    <source>
        <strain evidence="2 3">DD1</strain>
    </source>
</reference>
<sequence length="272" mass="31992">MTIHRTDQWLDTYLDKIKTSQKQPLVEHQKLICKPLTSFFRSIDEKTLQEHLIRHGLFLPHKNNSKYLSEWLEKDFYPFFKKLYQKLKRAWDGPEADIFLFPSNENSRELQEQFKGNAGLSYPSKLFLFLSPKATPKALTALFLHEYSHTCRLHYFEKAEEDYTLLDAIILEGTAEYLVRRLLGSSSGSQIIQTLSEKQAKALWDKWIKKYRDIKRLDAKHDLIMYGKHGLPNHLGYNIGYYLVSNYAAKQNYSSKKILYTPNEEFLSIIKG</sequence>
<protein>
    <recommendedName>
        <fullName evidence="1">DUF2268 domain-containing protein</fullName>
    </recommendedName>
</protein>
<gene>
    <name evidence="2" type="ORF">DLJ74_01880</name>
</gene>
<dbReference type="OrthoDB" id="2449457at2"/>
<accession>A0A317L3Y9</accession>
<dbReference type="AlphaFoldDB" id="A0A317L3Y9"/>
<dbReference type="InterPro" id="IPR018728">
    <property type="entry name" value="DUF2268"/>
</dbReference>
<dbReference type="RefSeq" id="WP_109983119.1">
    <property type="nucleotide sequence ID" value="NZ_QGTD01000004.1"/>
</dbReference>
<evidence type="ECO:0000259" key="1">
    <source>
        <dbReference type="Pfam" id="PF10026"/>
    </source>
</evidence>
<dbReference type="EMBL" id="QGTD01000004">
    <property type="protein sequence ID" value="PWU69700.1"/>
    <property type="molecule type" value="Genomic_DNA"/>
</dbReference>
<dbReference type="Proteomes" id="UP000245624">
    <property type="component" value="Unassembled WGS sequence"/>
</dbReference>
<comment type="caution">
    <text evidence="2">The sequence shown here is derived from an EMBL/GenBank/DDBJ whole genome shotgun (WGS) entry which is preliminary data.</text>
</comment>
<evidence type="ECO:0000313" key="2">
    <source>
        <dbReference type="EMBL" id="PWU69700.1"/>
    </source>
</evidence>
<organism evidence="2 3">
    <name type="scientific">Gracilibacillus dipsosauri</name>
    <dbReference type="NCBI Taxonomy" id="178340"/>
    <lineage>
        <taxon>Bacteria</taxon>
        <taxon>Bacillati</taxon>
        <taxon>Bacillota</taxon>
        <taxon>Bacilli</taxon>
        <taxon>Bacillales</taxon>
        <taxon>Bacillaceae</taxon>
        <taxon>Gracilibacillus</taxon>
    </lineage>
</organism>
<name>A0A317L3Y9_9BACI</name>
<proteinExistence type="predicted"/>